<dbReference type="Proteomes" id="UP001224775">
    <property type="component" value="Unassembled WGS sequence"/>
</dbReference>
<organism evidence="1 2">
    <name type="scientific">Skeletonema marinoi</name>
    <dbReference type="NCBI Taxonomy" id="267567"/>
    <lineage>
        <taxon>Eukaryota</taxon>
        <taxon>Sar</taxon>
        <taxon>Stramenopiles</taxon>
        <taxon>Ochrophyta</taxon>
        <taxon>Bacillariophyta</taxon>
        <taxon>Coscinodiscophyceae</taxon>
        <taxon>Thalassiosirophycidae</taxon>
        <taxon>Thalassiosirales</taxon>
        <taxon>Skeletonemataceae</taxon>
        <taxon>Skeletonema</taxon>
        <taxon>Skeletonema marinoi-dohrnii complex</taxon>
    </lineage>
</organism>
<dbReference type="SUPFAM" id="SSF52540">
    <property type="entry name" value="P-loop containing nucleoside triphosphate hydrolases"/>
    <property type="match status" value="1"/>
</dbReference>
<accession>A0AAD8Y248</accession>
<sequence length="445" mass="50652">MNSTTRQLASSLSSRWMKAAVTVVILALSLFSIFTQKALLSRGKNSSPAASFALTTTTKSKDPSARHQLSSNANIRNFVLHIGPAKTGTTTIQKQIVQSDEVRSKLLLDNYGVIDHNIIHQPTVASINIDSSYNFSDKILVVIEKLKSKRTNNNIFGSSEYLYRKFPRSDKGCSSLKRNLLGIMTKGNEHWKLHIVFTYRRLYDVWPSHWNQMFKFHRNKNGIAVGLNTDWPEDGGNRIPPFGEWIYQYLDNYESKEADLRAYNAWKSCSDDITVVNFHDTKVYLPNGTGPVEVDLATKFACKGIIGASHTCSFLLQQENLQEKHNPSVNHGPDMLAVHAHESGLISPGWKREKVTGKIKRYVASKNPEISSLPMRCPNATTLQRMYDCSLKFQKSVLVAENMTQQMLDFDLGWKQALEQQKFCTWDVKDIVKRKEWKQFFSQSF</sequence>
<evidence type="ECO:0008006" key="3">
    <source>
        <dbReference type="Google" id="ProtNLM"/>
    </source>
</evidence>
<dbReference type="AlphaFoldDB" id="A0AAD8Y248"/>
<name>A0AAD8Y248_9STRA</name>
<proteinExistence type="predicted"/>
<keyword evidence="2" id="KW-1185">Reference proteome</keyword>
<comment type="caution">
    <text evidence="1">The sequence shown here is derived from an EMBL/GenBank/DDBJ whole genome shotgun (WGS) entry which is preliminary data.</text>
</comment>
<dbReference type="EMBL" id="JATAAI010000021">
    <property type="protein sequence ID" value="KAK1738219.1"/>
    <property type="molecule type" value="Genomic_DNA"/>
</dbReference>
<reference evidence="1" key="1">
    <citation type="submission" date="2023-06" db="EMBL/GenBank/DDBJ databases">
        <title>Survivors Of The Sea: Transcriptome response of Skeletonema marinoi to long-term dormancy.</title>
        <authorList>
            <person name="Pinder M.I.M."/>
            <person name="Kourtchenko O."/>
            <person name="Robertson E.K."/>
            <person name="Larsson T."/>
            <person name="Maumus F."/>
            <person name="Osuna-Cruz C.M."/>
            <person name="Vancaester E."/>
            <person name="Stenow R."/>
            <person name="Vandepoele K."/>
            <person name="Ploug H."/>
            <person name="Bruchert V."/>
            <person name="Godhe A."/>
            <person name="Topel M."/>
        </authorList>
    </citation>
    <scope>NUCLEOTIDE SEQUENCE</scope>
    <source>
        <strain evidence="1">R05AC</strain>
    </source>
</reference>
<gene>
    <name evidence="1" type="ORF">QTG54_010888</name>
</gene>
<evidence type="ECO:0000313" key="2">
    <source>
        <dbReference type="Proteomes" id="UP001224775"/>
    </source>
</evidence>
<evidence type="ECO:0000313" key="1">
    <source>
        <dbReference type="EMBL" id="KAK1738219.1"/>
    </source>
</evidence>
<dbReference type="InterPro" id="IPR027417">
    <property type="entry name" value="P-loop_NTPase"/>
</dbReference>
<protein>
    <recommendedName>
        <fullName evidence="3">Sulfotransferase domain-containing protein</fullName>
    </recommendedName>
</protein>